<sequence length="368" mass="41390">MDHHNFEGKEIPHIKLDSKMTIKELVEIYASSGFNGRQLGEAAKLYSKMIHDDATICLTVAGALTPVGFGGIIKTLLDKGFVDWIVTTGANVYHEDHFAWGFPIKQGHSEVDDNILYDKEIVRIRDVYLKFYETLEMEDQVIQKIFQDKIVDKPFTTAEFCNVLGSITKKKAKYPEKSFVATAYDLDVPVYISTLKDSSLALNLAIHRLKDQQYNLDFVREIIEQAAIVYNSKKSGILELGGGVPKNTAQQTGPLLDQILRKDHGGQDYIIQITDARPDTGGLSGATLQEGKSWGKVHDSHEDLITVYTDATIAFPILALYALSNEEPRKPKRLYKNLDKYYKSLQDSAVNVPDKFVEILKKSEINLD</sequence>
<dbReference type="EMBL" id="KF900877">
    <property type="protein sequence ID" value="AIF09951.1"/>
    <property type="molecule type" value="Genomic_DNA"/>
</dbReference>
<evidence type="ECO:0000313" key="3">
    <source>
        <dbReference type="EMBL" id="AIF09951.1"/>
    </source>
</evidence>
<dbReference type="InterPro" id="IPR029035">
    <property type="entry name" value="DHS-like_NAD/FAD-binding_dom"/>
</dbReference>
<gene>
    <name evidence="3" type="primary">dys1</name>
</gene>
<name>A0A075H197_9ARCH</name>
<accession>A0A075H197</accession>
<dbReference type="SUPFAM" id="SSF52467">
    <property type="entry name" value="DHS-like NAD/FAD-binding domain"/>
    <property type="match status" value="1"/>
</dbReference>
<dbReference type="InterPro" id="IPR036982">
    <property type="entry name" value="Deoxyhypusine_synthase_sf"/>
</dbReference>
<evidence type="ECO:0000256" key="2">
    <source>
        <dbReference type="ARBA" id="ARBA00022679"/>
    </source>
</evidence>
<proteinExistence type="inferred from homology"/>
<dbReference type="EC" id="2.5.1.46" evidence="3"/>
<dbReference type="PANTHER" id="PTHR11703:SF2">
    <property type="entry name" value="DEOXYHYPUSINE SYNTHASE-LIKE PROTEIN"/>
    <property type="match status" value="1"/>
</dbReference>
<protein>
    <submittedName>
        <fullName evidence="3">Deoxyhypusine synthase-like protein (Dys1)</fullName>
        <ecNumber evidence="3">2.5.1.46</ecNumber>
    </submittedName>
</protein>
<dbReference type="AlphaFoldDB" id="A0A075H197"/>
<dbReference type="Gene3D" id="3.40.910.10">
    <property type="entry name" value="Deoxyhypusine synthase"/>
    <property type="match status" value="1"/>
</dbReference>
<dbReference type="NCBIfam" id="NF001980">
    <property type="entry name" value="PRK00770.1"/>
    <property type="match status" value="1"/>
</dbReference>
<dbReference type="Pfam" id="PF01916">
    <property type="entry name" value="DS"/>
    <property type="match status" value="1"/>
</dbReference>
<comment type="similarity">
    <text evidence="1">Belongs to the deoxyhypusine synthase family.</text>
</comment>
<dbReference type="InterPro" id="IPR002773">
    <property type="entry name" value="Deoxyhypusine_synthase"/>
</dbReference>
<reference evidence="3" key="1">
    <citation type="journal article" date="2014" name="Genome Biol. Evol.">
        <title>Pangenome evidence for extensive interdomain horizontal transfer affecting lineage core and shell genes in uncultured planktonic thaumarchaeota and euryarchaeota.</title>
        <authorList>
            <person name="Deschamps P."/>
            <person name="Zivanovic Y."/>
            <person name="Moreira D."/>
            <person name="Rodriguez-Valera F."/>
            <person name="Lopez-Garcia P."/>
        </authorList>
    </citation>
    <scope>NUCLEOTIDE SEQUENCE</scope>
</reference>
<keyword evidence="2 3" id="KW-0808">Transferase</keyword>
<dbReference type="GO" id="GO:0034038">
    <property type="term" value="F:deoxyhypusine synthase activity"/>
    <property type="evidence" value="ECO:0007669"/>
    <property type="project" value="UniProtKB-EC"/>
</dbReference>
<dbReference type="GO" id="GO:0005737">
    <property type="term" value="C:cytoplasm"/>
    <property type="evidence" value="ECO:0007669"/>
    <property type="project" value="TreeGrafter"/>
</dbReference>
<dbReference type="PANTHER" id="PTHR11703">
    <property type="entry name" value="DEOXYHYPUSINE SYNTHASE"/>
    <property type="match status" value="1"/>
</dbReference>
<organism evidence="3">
    <name type="scientific">uncultured marine thaumarchaeote KM3_41_H02</name>
    <dbReference type="NCBI Taxonomy" id="1456146"/>
    <lineage>
        <taxon>Archaea</taxon>
        <taxon>Nitrososphaerota</taxon>
        <taxon>environmental samples</taxon>
    </lineage>
</organism>
<evidence type="ECO:0000256" key="1">
    <source>
        <dbReference type="ARBA" id="ARBA00009892"/>
    </source>
</evidence>